<protein>
    <submittedName>
        <fullName evidence="1">1240_t:CDS:1</fullName>
    </submittedName>
</protein>
<keyword evidence="2" id="KW-1185">Reference proteome</keyword>
<reference evidence="1" key="1">
    <citation type="submission" date="2021-06" db="EMBL/GenBank/DDBJ databases">
        <authorList>
            <person name="Kallberg Y."/>
            <person name="Tangrot J."/>
            <person name="Rosling A."/>
        </authorList>
    </citation>
    <scope>NUCLEOTIDE SEQUENCE</scope>
    <source>
        <strain evidence="1">CL356</strain>
    </source>
</reference>
<gene>
    <name evidence="1" type="ORF">ACOLOM_LOCUS388</name>
</gene>
<proteinExistence type="predicted"/>
<dbReference type="Proteomes" id="UP000789525">
    <property type="component" value="Unassembled WGS sequence"/>
</dbReference>
<evidence type="ECO:0000313" key="1">
    <source>
        <dbReference type="EMBL" id="CAG8443631.1"/>
    </source>
</evidence>
<name>A0ACA9JZD3_9GLOM</name>
<comment type="caution">
    <text evidence="1">The sequence shown here is derived from an EMBL/GenBank/DDBJ whole genome shotgun (WGS) entry which is preliminary data.</text>
</comment>
<evidence type="ECO:0000313" key="2">
    <source>
        <dbReference type="Proteomes" id="UP000789525"/>
    </source>
</evidence>
<accession>A0ACA9JZD3</accession>
<organism evidence="1 2">
    <name type="scientific">Acaulospora colombiana</name>
    <dbReference type="NCBI Taxonomy" id="27376"/>
    <lineage>
        <taxon>Eukaryota</taxon>
        <taxon>Fungi</taxon>
        <taxon>Fungi incertae sedis</taxon>
        <taxon>Mucoromycota</taxon>
        <taxon>Glomeromycotina</taxon>
        <taxon>Glomeromycetes</taxon>
        <taxon>Diversisporales</taxon>
        <taxon>Acaulosporaceae</taxon>
        <taxon>Acaulospora</taxon>
    </lineage>
</organism>
<dbReference type="EMBL" id="CAJVPT010000375">
    <property type="protein sequence ID" value="CAG8443631.1"/>
    <property type="molecule type" value="Genomic_DNA"/>
</dbReference>
<sequence length="187" mass="21312">MSDTSSLDCKTCTLIDRTNLQKVKVIRFKVASTDTPNSIIEAISTYFGYQAFDLYEGDSLCVKSYSSFTHEGWHEVRPAGSFPQEPLSKFVEEMSLERGKSDVINVNRSHEIADHQNMSRERRPAKRSFDKHGHPGILKRSCRKKRQQLACNACRKAKKKCVKPAEGPCDKCRKFGKECQIPIHKES</sequence>